<evidence type="ECO:0000256" key="4">
    <source>
        <dbReference type="ARBA" id="ARBA00022840"/>
    </source>
</evidence>
<evidence type="ECO:0000256" key="3">
    <source>
        <dbReference type="ARBA" id="ARBA00022741"/>
    </source>
</evidence>
<evidence type="ECO:0000313" key="7">
    <source>
        <dbReference type="Proteomes" id="UP000397656"/>
    </source>
</evidence>
<evidence type="ECO:0000256" key="1">
    <source>
        <dbReference type="ARBA" id="ARBA00022475"/>
    </source>
</evidence>
<name>A0A643G143_9BURK</name>
<dbReference type="AlphaFoldDB" id="A0A643G143"/>
<dbReference type="InterPro" id="IPR027417">
    <property type="entry name" value="P-loop_NTPase"/>
</dbReference>
<dbReference type="InterPro" id="IPR017871">
    <property type="entry name" value="ABC_transporter-like_CS"/>
</dbReference>
<dbReference type="Gene3D" id="3.40.50.300">
    <property type="entry name" value="P-loop containing nucleotide triphosphate hydrolases"/>
    <property type="match status" value="1"/>
</dbReference>
<dbReference type="SMART" id="SM00382">
    <property type="entry name" value="AAA"/>
    <property type="match status" value="1"/>
</dbReference>
<dbReference type="GeneID" id="98406187"/>
<dbReference type="PROSITE" id="PS50893">
    <property type="entry name" value="ABC_TRANSPORTER_2"/>
    <property type="match status" value="1"/>
</dbReference>
<keyword evidence="1" id="KW-1003">Cell membrane</keyword>
<keyword evidence="2" id="KW-0472">Membrane</keyword>
<dbReference type="EMBL" id="CP062804">
    <property type="protein sequence ID" value="QOT79875.1"/>
    <property type="molecule type" value="Genomic_DNA"/>
</dbReference>
<dbReference type="PANTHER" id="PTHR43582:SF2">
    <property type="entry name" value="LINEARMYCIN RESISTANCE ATP-BINDING PROTEIN LNRL"/>
    <property type="match status" value="1"/>
</dbReference>
<dbReference type="PROSITE" id="PS00211">
    <property type="entry name" value="ABC_TRANSPORTER_1"/>
    <property type="match status" value="1"/>
</dbReference>
<dbReference type="GO" id="GO:0005524">
    <property type="term" value="F:ATP binding"/>
    <property type="evidence" value="ECO:0007669"/>
    <property type="project" value="UniProtKB-KW"/>
</dbReference>
<dbReference type="PANTHER" id="PTHR43582">
    <property type="entry name" value="LINEARMYCIN RESISTANCE ATP-BINDING PROTEIN LNRL"/>
    <property type="match status" value="1"/>
</dbReference>
<dbReference type="SUPFAM" id="SSF52540">
    <property type="entry name" value="P-loop containing nucleoside triphosphate hydrolases"/>
    <property type="match status" value="1"/>
</dbReference>
<keyword evidence="3" id="KW-0547">Nucleotide-binding</keyword>
<dbReference type="Proteomes" id="UP000397656">
    <property type="component" value="Chromosome 2"/>
</dbReference>
<dbReference type="Pfam" id="PF00005">
    <property type="entry name" value="ABC_tran"/>
    <property type="match status" value="1"/>
</dbReference>
<dbReference type="GO" id="GO:0016887">
    <property type="term" value="F:ATP hydrolysis activity"/>
    <property type="evidence" value="ECO:0007669"/>
    <property type="project" value="InterPro"/>
</dbReference>
<dbReference type="RefSeq" id="WP_150985179.1">
    <property type="nucleotide sequence ID" value="NZ_CP062804.1"/>
</dbReference>
<protein>
    <submittedName>
        <fullName evidence="6">ABC transporter ATP-binding protein</fullName>
    </submittedName>
</protein>
<accession>A0A643G143</accession>
<evidence type="ECO:0000313" key="6">
    <source>
        <dbReference type="EMBL" id="QOT79875.1"/>
    </source>
</evidence>
<feature type="domain" description="ABC transporter" evidence="5">
    <location>
        <begin position="2"/>
        <end position="236"/>
    </location>
</feature>
<reference evidence="6 7" key="1">
    <citation type="submission" date="2020-10" db="EMBL/GenBank/DDBJ databases">
        <title>Complete genome sequence of Cupriavidus basilensis CCUG 49340T.</title>
        <authorList>
            <person name="Salva-Serra F."/>
            <person name="Donoso R.A."/>
            <person name="Cho K.H."/>
            <person name="Yoo J.A."/>
            <person name="Lee K."/>
            <person name="Yoon S.-H."/>
            <person name="Perez-Pantoja D."/>
            <person name="Moore E.R.B."/>
        </authorList>
    </citation>
    <scope>NUCLEOTIDE SEQUENCE [LARGE SCALE GENOMIC DNA]</scope>
    <source>
        <strain evidence="7">CCUG 49340</strain>
    </source>
</reference>
<keyword evidence="2" id="KW-0997">Cell inner membrane</keyword>
<organism evidence="6 7">
    <name type="scientific">Cupriavidus basilensis</name>
    <dbReference type="NCBI Taxonomy" id="68895"/>
    <lineage>
        <taxon>Bacteria</taxon>
        <taxon>Pseudomonadati</taxon>
        <taxon>Pseudomonadota</taxon>
        <taxon>Betaproteobacteria</taxon>
        <taxon>Burkholderiales</taxon>
        <taxon>Burkholderiaceae</taxon>
        <taxon>Cupriavidus</taxon>
    </lineage>
</organism>
<keyword evidence="4 6" id="KW-0067">ATP-binding</keyword>
<dbReference type="InterPro" id="IPR003439">
    <property type="entry name" value="ABC_transporter-like_ATP-bd"/>
</dbReference>
<proteinExistence type="predicted"/>
<evidence type="ECO:0000259" key="5">
    <source>
        <dbReference type="PROSITE" id="PS50893"/>
    </source>
</evidence>
<evidence type="ECO:0000256" key="2">
    <source>
        <dbReference type="ARBA" id="ARBA00022519"/>
    </source>
</evidence>
<gene>
    <name evidence="6" type="ORF">F7R26_035030</name>
</gene>
<dbReference type="InterPro" id="IPR003593">
    <property type="entry name" value="AAA+_ATPase"/>
</dbReference>
<sequence>MLEAIGLGKSYGTRAVVKDVAFTVAGGEITGLLGPNGAGKSTTVAMLCGLVAPDAGRVLIGGSALQDAGARAVRLLKRRIGLVPQELSLYEKLPARANLELFGALYGLSGALLRERTAQALALVGLSERARDKPVHFSGGMKRRLNIACALVHDPDILIFDEPTTGVDPQSRNAIFDSLEALRQRGKALLYTTHYMEEAERLCDRIVIMDHGQVVASDTLAGLYGRLPVAETLQVAVDGAVDAAQLAHDCAAHHVRHAQQSADVLTIGVDDLARAVPAVMAWLAARGHAVRHLASGRATLEDVFLALTGRQLRDGA</sequence>